<keyword evidence="3" id="KW-0597">Phosphoprotein</keyword>
<gene>
    <name evidence="10" type="ORF">HYY20_04290</name>
</gene>
<dbReference type="AlphaFoldDB" id="A0A932CMX8"/>
<name>A0A932CMX8_UNCTE</name>
<dbReference type="PROSITE" id="PS50109">
    <property type="entry name" value="HIS_KIN"/>
    <property type="match status" value="1"/>
</dbReference>
<dbReference type="GO" id="GO:0005524">
    <property type="term" value="F:ATP binding"/>
    <property type="evidence" value="ECO:0007669"/>
    <property type="project" value="UniProtKB-KW"/>
</dbReference>
<dbReference type="EC" id="2.7.13.3" evidence="2"/>
<dbReference type="InterPro" id="IPR036890">
    <property type="entry name" value="HATPase_C_sf"/>
</dbReference>
<evidence type="ECO:0000259" key="9">
    <source>
        <dbReference type="PROSITE" id="PS50109"/>
    </source>
</evidence>
<dbReference type="Pfam" id="PF02518">
    <property type="entry name" value="HATPase_c"/>
    <property type="match status" value="1"/>
</dbReference>
<evidence type="ECO:0000256" key="8">
    <source>
        <dbReference type="ARBA" id="ARBA00023012"/>
    </source>
</evidence>
<keyword evidence="6" id="KW-0418">Kinase</keyword>
<proteinExistence type="predicted"/>
<dbReference type="Proteomes" id="UP000769766">
    <property type="component" value="Unassembled WGS sequence"/>
</dbReference>
<keyword evidence="4" id="KW-0808">Transferase</keyword>
<evidence type="ECO:0000313" key="10">
    <source>
        <dbReference type="EMBL" id="MBI2876079.1"/>
    </source>
</evidence>
<dbReference type="CDD" id="cd00075">
    <property type="entry name" value="HATPase"/>
    <property type="match status" value="1"/>
</dbReference>
<keyword evidence="8" id="KW-0902">Two-component regulatory system</keyword>
<comment type="caution">
    <text evidence="10">The sequence shown here is derived from an EMBL/GenBank/DDBJ whole genome shotgun (WGS) entry which is preliminary data.</text>
</comment>
<dbReference type="InterPro" id="IPR003594">
    <property type="entry name" value="HATPase_dom"/>
</dbReference>
<dbReference type="GO" id="GO:0000160">
    <property type="term" value="P:phosphorelay signal transduction system"/>
    <property type="evidence" value="ECO:0007669"/>
    <property type="project" value="UniProtKB-KW"/>
</dbReference>
<evidence type="ECO:0000256" key="4">
    <source>
        <dbReference type="ARBA" id="ARBA00022679"/>
    </source>
</evidence>
<dbReference type="SUPFAM" id="SSF55874">
    <property type="entry name" value="ATPase domain of HSP90 chaperone/DNA topoisomerase II/histidine kinase"/>
    <property type="match status" value="1"/>
</dbReference>
<evidence type="ECO:0000313" key="11">
    <source>
        <dbReference type="Proteomes" id="UP000769766"/>
    </source>
</evidence>
<evidence type="ECO:0000256" key="3">
    <source>
        <dbReference type="ARBA" id="ARBA00022553"/>
    </source>
</evidence>
<dbReference type="PANTHER" id="PTHR43065">
    <property type="entry name" value="SENSOR HISTIDINE KINASE"/>
    <property type="match status" value="1"/>
</dbReference>
<sequence length="198" mass="22191">IHSLPHLPPTSIQRIAHLLQVVEEEIDRVNEIIKEYLSLAKVSALRLKRLEINEWLSATLEELRLGLPMEKVEIVTDYGRQMPPVQLDENQFRRALLNLFKNSLEAMPQGGQLKVITRVEADHLKIQVQDNGIGMPLAEQGQVFAPFFSLKEHGTGLGLYLVREILLAHGGRVELTSQEGKGTVVTLLLPLSPKGREA</sequence>
<reference evidence="10" key="1">
    <citation type="submission" date="2020-07" db="EMBL/GenBank/DDBJ databases">
        <title>Huge and variable diversity of episymbiotic CPR bacteria and DPANN archaea in groundwater ecosystems.</title>
        <authorList>
            <person name="He C.Y."/>
            <person name="Keren R."/>
            <person name="Whittaker M."/>
            <person name="Farag I.F."/>
            <person name="Doudna J."/>
            <person name="Cate J.H.D."/>
            <person name="Banfield J.F."/>
        </authorList>
    </citation>
    <scope>NUCLEOTIDE SEQUENCE</scope>
    <source>
        <strain evidence="10">NC_groundwater_672_Ag_B-0.1um_62_36</strain>
    </source>
</reference>
<accession>A0A932CMX8</accession>
<feature type="domain" description="Histidine kinase" evidence="9">
    <location>
        <begin position="18"/>
        <end position="193"/>
    </location>
</feature>
<dbReference type="EMBL" id="JACPRF010000134">
    <property type="protein sequence ID" value="MBI2876079.1"/>
    <property type="molecule type" value="Genomic_DNA"/>
</dbReference>
<feature type="non-terminal residue" evidence="10">
    <location>
        <position position="1"/>
    </location>
</feature>
<dbReference type="PANTHER" id="PTHR43065:SF10">
    <property type="entry name" value="PEROXIDE STRESS-ACTIVATED HISTIDINE KINASE MAK3"/>
    <property type="match status" value="1"/>
</dbReference>
<comment type="catalytic activity">
    <reaction evidence="1">
        <text>ATP + protein L-histidine = ADP + protein N-phospho-L-histidine.</text>
        <dbReference type="EC" id="2.7.13.3"/>
    </reaction>
</comment>
<dbReference type="SMART" id="SM00387">
    <property type="entry name" value="HATPase_c"/>
    <property type="match status" value="1"/>
</dbReference>
<protein>
    <recommendedName>
        <fullName evidence="2">histidine kinase</fullName>
        <ecNumber evidence="2">2.7.13.3</ecNumber>
    </recommendedName>
</protein>
<evidence type="ECO:0000256" key="5">
    <source>
        <dbReference type="ARBA" id="ARBA00022741"/>
    </source>
</evidence>
<organism evidence="10 11">
    <name type="scientific">Tectimicrobiota bacterium</name>
    <dbReference type="NCBI Taxonomy" id="2528274"/>
    <lineage>
        <taxon>Bacteria</taxon>
        <taxon>Pseudomonadati</taxon>
        <taxon>Nitrospinota/Tectimicrobiota group</taxon>
        <taxon>Candidatus Tectimicrobiota</taxon>
    </lineage>
</organism>
<evidence type="ECO:0000256" key="1">
    <source>
        <dbReference type="ARBA" id="ARBA00000085"/>
    </source>
</evidence>
<evidence type="ECO:0000256" key="2">
    <source>
        <dbReference type="ARBA" id="ARBA00012438"/>
    </source>
</evidence>
<dbReference type="InterPro" id="IPR004358">
    <property type="entry name" value="Sig_transdc_His_kin-like_C"/>
</dbReference>
<dbReference type="PRINTS" id="PR00344">
    <property type="entry name" value="BCTRLSENSOR"/>
</dbReference>
<evidence type="ECO:0000256" key="6">
    <source>
        <dbReference type="ARBA" id="ARBA00022777"/>
    </source>
</evidence>
<dbReference type="Gene3D" id="3.30.565.10">
    <property type="entry name" value="Histidine kinase-like ATPase, C-terminal domain"/>
    <property type="match status" value="1"/>
</dbReference>
<keyword evidence="7" id="KW-0067">ATP-binding</keyword>
<dbReference type="InterPro" id="IPR005467">
    <property type="entry name" value="His_kinase_dom"/>
</dbReference>
<dbReference type="GO" id="GO:0004673">
    <property type="term" value="F:protein histidine kinase activity"/>
    <property type="evidence" value="ECO:0007669"/>
    <property type="project" value="UniProtKB-EC"/>
</dbReference>
<keyword evidence="5" id="KW-0547">Nucleotide-binding</keyword>
<evidence type="ECO:0000256" key="7">
    <source>
        <dbReference type="ARBA" id="ARBA00022840"/>
    </source>
</evidence>